<dbReference type="Proteomes" id="UP000015102">
    <property type="component" value="Unassembled WGS sequence"/>
</dbReference>
<dbReference type="STRING" id="36166.T1GL74"/>
<reference evidence="2" key="2">
    <citation type="submission" date="2015-06" db="UniProtKB">
        <authorList>
            <consortium name="EnsemblMetazoa"/>
        </authorList>
    </citation>
    <scope>IDENTIFICATION</scope>
</reference>
<keyword evidence="3" id="KW-1185">Reference proteome</keyword>
<evidence type="ECO:0000313" key="3">
    <source>
        <dbReference type="Proteomes" id="UP000015102"/>
    </source>
</evidence>
<feature type="region of interest" description="Disordered" evidence="1">
    <location>
        <begin position="54"/>
        <end position="79"/>
    </location>
</feature>
<evidence type="ECO:0008006" key="4">
    <source>
        <dbReference type="Google" id="ProtNLM"/>
    </source>
</evidence>
<feature type="compositionally biased region" description="Basic and acidic residues" evidence="1">
    <location>
        <begin position="528"/>
        <end position="538"/>
    </location>
</feature>
<dbReference type="EMBL" id="CAQQ02389838">
    <property type="status" value="NOT_ANNOTATED_CDS"/>
    <property type="molecule type" value="Genomic_DNA"/>
</dbReference>
<dbReference type="HOGENOM" id="CLU_339388_0_0_1"/>
<proteinExistence type="predicted"/>
<evidence type="ECO:0000313" key="2">
    <source>
        <dbReference type="EnsemblMetazoa" id="MESCA004267-PA"/>
    </source>
</evidence>
<feature type="region of interest" description="Disordered" evidence="1">
    <location>
        <begin position="326"/>
        <end position="357"/>
    </location>
</feature>
<dbReference type="AlphaFoldDB" id="T1GL74"/>
<feature type="compositionally biased region" description="Polar residues" evidence="1">
    <location>
        <begin position="326"/>
        <end position="352"/>
    </location>
</feature>
<feature type="region of interest" description="Disordered" evidence="1">
    <location>
        <begin position="138"/>
        <end position="195"/>
    </location>
</feature>
<dbReference type="EnsemblMetazoa" id="MESCA004267-RA">
    <property type="protein sequence ID" value="MESCA004267-PA"/>
    <property type="gene ID" value="MESCA004267"/>
</dbReference>
<evidence type="ECO:0000256" key="1">
    <source>
        <dbReference type="SAM" id="MobiDB-lite"/>
    </source>
</evidence>
<feature type="compositionally biased region" description="Low complexity" evidence="1">
    <location>
        <begin position="798"/>
        <end position="814"/>
    </location>
</feature>
<feature type="compositionally biased region" description="Polar residues" evidence="1">
    <location>
        <begin position="164"/>
        <end position="185"/>
    </location>
</feature>
<feature type="region of interest" description="Disordered" evidence="1">
    <location>
        <begin position="700"/>
        <end position="728"/>
    </location>
</feature>
<reference evidence="3" key="1">
    <citation type="submission" date="2013-02" db="EMBL/GenBank/DDBJ databases">
        <authorList>
            <person name="Hughes D."/>
        </authorList>
    </citation>
    <scope>NUCLEOTIDE SEQUENCE</scope>
    <source>
        <strain>Durham</strain>
        <strain evidence="3">NC isolate 2 -- Noor lab</strain>
    </source>
</reference>
<protein>
    <recommendedName>
        <fullName evidence="4">C2 domain-containing protein</fullName>
    </recommendedName>
</protein>
<dbReference type="InterPro" id="IPR035892">
    <property type="entry name" value="C2_domain_sf"/>
</dbReference>
<feature type="compositionally biased region" description="Polar residues" evidence="1">
    <location>
        <begin position="61"/>
        <end position="79"/>
    </location>
</feature>
<feature type="compositionally biased region" description="Polar residues" evidence="1">
    <location>
        <begin position="701"/>
        <end position="718"/>
    </location>
</feature>
<name>T1GL74_MEGSC</name>
<organism evidence="2 3">
    <name type="scientific">Megaselia scalaris</name>
    <name type="common">Humpbacked fly</name>
    <name type="synonym">Phora scalaris</name>
    <dbReference type="NCBI Taxonomy" id="36166"/>
    <lineage>
        <taxon>Eukaryota</taxon>
        <taxon>Metazoa</taxon>
        <taxon>Ecdysozoa</taxon>
        <taxon>Arthropoda</taxon>
        <taxon>Hexapoda</taxon>
        <taxon>Insecta</taxon>
        <taxon>Pterygota</taxon>
        <taxon>Neoptera</taxon>
        <taxon>Endopterygota</taxon>
        <taxon>Diptera</taxon>
        <taxon>Brachycera</taxon>
        <taxon>Muscomorpha</taxon>
        <taxon>Platypezoidea</taxon>
        <taxon>Phoridae</taxon>
        <taxon>Megaseliini</taxon>
        <taxon>Megaselia</taxon>
    </lineage>
</organism>
<feature type="region of interest" description="Disordered" evidence="1">
    <location>
        <begin position="528"/>
        <end position="551"/>
    </location>
</feature>
<feature type="region of interest" description="Disordered" evidence="1">
    <location>
        <begin position="786"/>
        <end position="825"/>
    </location>
</feature>
<dbReference type="SUPFAM" id="SSF49562">
    <property type="entry name" value="C2 domain (Calcium/lipid-binding domain, CaLB)"/>
    <property type="match status" value="1"/>
</dbReference>
<accession>T1GL74</accession>
<sequence>MTANLLQIALKPSGCTTPPFSRVPPLPDEIVPPSNESSKKPRTVHIDVYCTGSETDDADVENSSLSSDGNRMELDSNSTPQTVLNKEEMIIHHKRVNTKEKLPRRFLRNNQPEISGGKSDTTNEILESKNMLFRKHMGDQHLSAPQRRQKTLIKNPSEEYPSSGYANSTRSTANDGHSSVSSNVPSHEMESSWKETDTEIRMINKSDSFEYDNIRDRLRIQKMEKYWGKTDSKEDNVILSSHLLPNYHLSSISENNNKKSFNRNDTLASESGTDIFLTLDTTPERDINVRKFDLSPDFFLTPLTHPNPLRPTTLERWKSEARETLVTSSVPQTPNSPGGLQRSFSQRWNRSSPPKERYIPVVDSNRTSVASNISGYTNDYLLKASRFGSVVTSTRKPGHHVGPTKNPNCQCEHCQRWLATRFVVAGRGRAYSAQNSLSESSRKLDLLRLSLDLRRQELPQDSMAAQQLKTELQSVQASSPIPVTYTSLQPFQGSLSGKPYHSVSGKMCFGNRKTGSSLMGCQDLLEEVPGRSRRDKDNNSSPGIGSFVKGVTSRSSSKSYSVKDETSMEIMAVIKLDNTTVAQTSWKPCSQQAWDQRFSIDLDRSRELEITIYWRDWRSLCAVKFLRLEEFIDDVRHGMALQLEPRGLLFAEIKFLNPMISQKPKLQRQRMIFNKQAKNIPRAKQMNINIATWSRLLKRSAPQNHNQPPISRTPSSGTVDEEPYTPGAQPQVIEYEIEHVPTAGENPEHNKSGLSGQRPLSMHGIAVLPPEVPTHLINKQNNNQQQIVPEYCPPPPSVTHQSSSSKKSTPVTSPIGPLPQISGGQTMDKEVSFFLNCI</sequence>